<dbReference type="PROSITE" id="PS00398">
    <property type="entry name" value="RECOMBINASES_2"/>
    <property type="match status" value="1"/>
</dbReference>
<dbReference type="Gene3D" id="3.40.50.1390">
    <property type="entry name" value="Resolvase, N-terminal catalytic domain"/>
    <property type="match status" value="1"/>
</dbReference>
<evidence type="ECO:0000313" key="5">
    <source>
        <dbReference type="EMBL" id="MCQ4637509.1"/>
    </source>
</evidence>
<evidence type="ECO:0000256" key="1">
    <source>
        <dbReference type="ARBA" id="ARBA00022908"/>
    </source>
</evidence>
<keyword evidence="1" id="KW-0229">DNA integration</keyword>
<evidence type="ECO:0000259" key="4">
    <source>
        <dbReference type="PROSITE" id="PS51736"/>
    </source>
</evidence>
<dbReference type="InterPro" id="IPR006119">
    <property type="entry name" value="Resolv_N"/>
</dbReference>
<proteinExistence type="predicted"/>
<sequence>MKQIFYGYMRVSSSDQNMERQRMELLSWGIEEKRLFADRLSGRDFARPNYQKLRKKLKRGDILVVKSIDRLGRNYEEILKEWRYIVKELEADIVILDMPLLDTRVHRDLTGTLIADIVLQLLSYVAQTERDYIRQRQAEGIAVARAKGVHLGRRKSPFPKGFEDYYQRWRGGTLSFAQMKQALGLTENQLRWFIRRRNRDMRLSRPKNFT</sequence>
<dbReference type="Pfam" id="PF00239">
    <property type="entry name" value="Resolvase"/>
    <property type="match status" value="1"/>
</dbReference>
<reference evidence="5 6" key="1">
    <citation type="submission" date="2022-06" db="EMBL/GenBank/DDBJ databases">
        <title>Isolation of gut microbiota from human fecal samples.</title>
        <authorList>
            <person name="Pamer E.G."/>
            <person name="Barat B."/>
            <person name="Waligurski E."/>
            <person name="Medina S."/>
            <person name="Paddock L."/>
            <person name="Mostad J."/>
        </authorList>
    </citation>
    <scope>NUCLEOTIDE SEQUENCE [LARGE SCALE GENOMIC DNA]</scope>
    <source>
        <strain evidence="5 6">SL.3.17</strain>
    </source>
</reference>
<gene>
    <name evidence="5" type="ORF">NE619_12300</name>
</gene>
<keyword evidence="6" id="KW-1185">Reference proteome</keyword>
<dbReference type="PROSITE" id="PS51736">
    <property type="entry name" value="RECOMBINASES_3"/>
    <property type="match status" value="1"/>
</dbReference>
<protein>
    <submittedName>
        <fullName evidence="5">Recombinase family protein</fullName>
    </submittedName>
</protein>
<dbReference type="CDD" id="cd03768">
    <property type="entry name" value="SR_ResInv"/>
    <property type="match status" value="1"/>
</dbReference>
<dbReference type="RefSeq" id="WP_256132695.1">
    <property type="nucleotide sequence ID" value="NZ_JANFXK010000013.1"/>
</dbReference>
<evidence type="ECO:0000313" key="6">
    <source>
        <dbReference type="Proteomes" id="UP001524502"/>
    </source>
</evidence>
<dbReference type="PANTHER" id="PTHR30461">
    <property type="entry name" value="DNA-INVERTASE FROM LAMBDOID PROPHAGE"/>
    <property type="match status" value="1"/>
</dbReference>
<keyword evidence="2" id="KW-0238">DNA-binding</keyword>
<dbReference type="InterPro" id="IPR050639">
    <property type="entry name" value="SSR_resolvase"/>
</dbReference>
<keyword evidence="3" id="KW-0233">DNA recombination</keyword>
<dbReference type="InterPro" id="IPR036162">
    <property type="entry name" value="Resolvase-like_N_sf"/>
</dbReference>
<dbReference type="PANTHER" id="PTHR30461:SF19">
    <property type="entry name" value="SITE-SPECIFIC RECOMBINASE RESOLVASE FAMILY"/>
    <property type="match status" value="1"/>
</dbReference>
<dbReference type="EMBL" id="JANFXK010000013">
    <property type="protein sequence ID" value="MCQ4637509.1"/>
    <property type="molecule type" value="Genomic_DNA"/>
</dbReference>
<feature type="domain" description="Resolvase/invertase-type recombinase catalytic" evidence="4">
    <location>
        <begin position="4"/>
        <end position="148"/>
    </location>
</feature>
<organism evidence="5 6">
    <name type="scientific">Anaerovorax odorimutans</name>
    <dbReference type="NCBI Taxonomy" id="109327"/>
    <lineage>
        <taxon>Bacteria</taxon>
        <taxon>Bacillati</taxon>
        <taxon>Bacillota</taxon>
        <taxon>Clostridia</taxon>
        <taxon>Peptostreptococcales</taxon>
        <taxon>Anaerovoracaceae</taxon>
        <taxon>Anaerovorax</taxon>
    </lineage>
</organism>
<evidence type="ECO:0000256" key="3">
    <source>
        <dbReference type="ARBA" id="ARBA00023172"/>
    </source>
</evidence>
<name>A0ABT1RQS2_9FIRM</name>
<dbReference type="SUPFAM" id="SSF53041">
    <property type="entry name" value="Resolvase-like"/>
    <property type="match status" value="1"/>
</dbReference>
<evidence type="ECO:0000256" key="2">
    <source>
        <dbReference type="ARBA" id="ARBA00023125"/>
    </source>
</evidence>
<dbReference type="SMART" id="SM00857">
    <property type="entry name" value="Resolvase"/>
    <property type="match status" value="1"/>
</dbReference>
<comment type="caution">
    <text evidence="5">The sequence shown here is derived from an EMBL/GenBank/DDBJ whole genome shotgun (WGS) entry which is preliminary data.</text>
</comment>
<accession>A0ABT1RQS2</accession>
<dbReference type="InterPro" id="IPR006118">
    <property type="entry name" value="Recombinase_CS"/>
</dbReference>
<dbReference type="Proteomes" id="UP001524502">
    <property type="component" value="Unassembled WGS sequence"/>
</dbReference>